<dbReference type="PhylomeDB" id="H0GZJ2"/>
<feature type="compositionally biased region" description="Basic and acidic residues" evidence="1">
    <location>
        <begin position="36"/>
        <end position="52"/>
    </location>
</feature>
<dbReference type="Proteomes" id="UP000009009">
    <property type="component" value="Unassembled WGS sequence"/>
</dbReference>
<feature type="compositionally biased region" description="Low complexity" evidence="1">
    <location>
        <begin position="181"/>
        <end position="194"/>
    </location>
</feature>
<reference evidence="2 3" key="1">
    <citation type="journal article" date="2012" name="FEMS Yeast Res.">
        <title>The genome sequence of the wine yeast VIN7 reveals an allotriploid hybrid genome with Saccharomyces cerevisiae and Saccharomyces kudriavzevii origins.</title>
        <authorList>
            <person name="Borneman A.R."/>
            <person name="Desany B.A."/>
            <person name="Riches D."/>
            <person name="Affourtit J.P."/>
            <person name="Forgan A.H."/>
            <person name="Pretorius I.S."/>
            <person name="Egholm M."/>
            <person name="Chambers P.J."/>
        </authorList>
    </citation>
    <scope>NUCLEOTIDE SEQUENCE [LARGE SCALE GENOMIC DNA]</scope>
    <source>
        <strain evidence="2 3">VIN7</strain>
    </source>
</reference>
<protein>
    <submittedName>
        <fullName evidence="2">YMR206W-like protein</fullName>
    </submittedName>
</protein>
<keyword evidence="3" id="KW-1185">Reference proteome</keyword>
<feature type="region of interest" description="Disordered" evidence="1">
    <location>
        <begin position="1"/>
        <end position="52"/>
    </location>
</feature>
<dbReference type="HOGENOM" id="CLU_077200_0_0_1"/>
<feature type="compositionally biased region" description="Polar residues" evidence="1">
    <location>
        <begin position="255"/>
        <end position="273"/>
    </location>
</feature>
<dbReference type="Pfam" id="PF15700">
    <property type="entry name" value="DUF4667"/>
    <property type="match status" value="1"/>
</dbReference>
<feature type="compositionally biased region" description="Low complexity" evidence="1">
    <location>
        <begin position="210"/>
        <end position="219"/>
    </location>
</feature>
<organism evidence="2 3">
    <name type="scientific">Saccharomyces cerevisiae x Saccharomyces kudriavzevii (strain VIN7)</name>
    <name type="common">Yeast</name>
    <dbReference type="NCBI Taxonomy" id="1095631"/>
    <lineage>
        <taxon>Eukaryota</taxon>
        <taxon>Fungi</taxon>
        <taxon>Dikarya</taxon>
        <taxon>Ascomycota</taxon>
        <taxon>Saccharomycotina</taxon>
        <taxon>Saccharomycetes</taxon>
        <taxon>Saccharomycetales</taxon>
        <taxon>Saccharomycetaceae</taxon>
        <taxon>Saccharomyces</taxon>
    </lineage>
</organism>
<sequence>MLSSSSNRPISAHLTIHYKPIQEEEGEVRGSPRGGSHRDDCLLETDRSPTPNRKHEFIKTVLNINDNDDDAEPCSPCGESHKDNATLFGDFMSKRQQRLSNSMNIFDLYQCVHNLPLSSNNHQFIARRFSESHIPSLHHRQQHQATAAKNFVQPTKDIQRIASYAADSDQRIKYLPNYHQAPPSTASAAAASRAAKPRRLPDNDSKKYILQLQLSSSSSRPISPQTHSDFRPSCSSSNCSSSSSSSMSSSVSVSDPNNITAYETDNVSSQFPTDQPLDISSPCTRHHHRRNSIAVKFDKALYKKTTG</sequence>
<dbReference type="InterPro" id="IPR031426">
    <property type="entry name" value="DUF4667"/>
</dbReference>
<dbReference type="OrthoDB" id="4070131at2759"/>
<proteinExistence type="predicted"/>
<feature type="region of interest" description="Disordered" evidence="1">
    <location>
        <begin position="177"/>
        <end position="286"/>
    </location>
</feature>
<evidence type="ECO:0000313" key="3">
    <source>
        <dbReference type="Proteomes" id="UP000009009"/>
    </source>
</evidence>
<accession>H0GZJ2</accession>
<feature type="compositionally biased region" description="Low complexity" evidence="1">
    <location>
        <begin position="233"/>
        <end position="254"/>
    </location>
</feature>
<evidence type="ECO:0000256" key="1">
    <source>
        <dbReference type="SAM" id="MobiDB-lite"/>
    </source>
</evidence>
<name>H0GZJ2_SACCK</name>
<comment type="caution">
    <text evidence="2">The sequence shown here is derived from an EMBL/GenBank/DDBJ whole genome shotgun (WGS) entry which is preliminary data.</text>
</comment>
<dbReference type="AlphaFoldDB" id="H0GZJ2"/>
<dbReference type="EMBL" id="AGVY01000336">
    <property type="protein sequence ID" value="EHN00771.1"/>
    <property type="molecule type" value="Genomic_DNA"/>
</dbReference>
<evidence type="ECO:0000313" key="2">
    <source>
        <dbReference type="EMBL" id="EHN00771.1"/>
    </source>
</evidence>
<gene>
    <name evidence="2" type="ORF">VIN7_9258</name>
</gene>